<dbReference type="Pfam" id="PF00520">
    <property type="entry name" value="Ion_trans"/>
    <property type="match status" value="1"/>
</dbReference>
<comment type="subcellular location">
    <subcellularLocation>
        <location evidence="1">Membrane</location>
        <topology evidence="1">Multi-pass membrane protein</topology>
    </subcellularLocation>
</comment>
<dbReference type="GO" id="GO:0008076">
    <property type="term" value="C:voltage-gated potassium channel complex"/>
    <property type="evidence" value="ECO:0007669"/>
    <property type="project" value="InterPro"/>
</dbReference>
<evidence type="ECO:0000256" key="4">
    <source>
        <dbReference type="ARBA" id="ARBA00022692"/>
    </source>
</evidence>
<evidence type="ECO:0000256" key="10">
    <source>
        <dbReference type="ARBA" id="ARBA00023136"/>
    </source>
</evidence>
<evidence type="ECO:0000256" key="7">
    <source>
        <dbReference type="ARBA" id="ARBA00022958"/>
    </source>
</evidence>
<name>A0A7W5ZSU1_9BACT</name>
<evidence type="ECO:0000256" key="1">
    <source>
        <dbReference type="ARBA" id="ARBA00004141"/>
    </source>
</evidence>
<keyword evidence="4" id="KW-0812">Transmembrane</keyword>
<evidence type="ECO:0000313" key="13">
    <source>
        <dbReference type="EMBL" id="MBB3842095.1"/>
    </source>
</evidence>
<keyword evidence="3" id="KW-0633">Potassium transport</keyword>
<feature type="domain" description="Ion transport" evidence="12">
    <location>
        <begin position="24"/>
        <end position="250"/>
    </location>
</feature>
<dbReference type="PANTHER" id="PTHR11537:SF254">
    <property type="entry name" value="POTASSIUM VOLTAGE-GATED CHANNEL PROTEIN SHAB"/>
    <property type="match status" value="1"/>
</dbReference>
<dbReference type="Gene3D" id="1.10.287.70">
    <property type="match status" value="1"/>
</dbReference>
<keyword evidence="9" id="KW-0406">Ion transport</keyword>
<dbReference type="Gene3D" id="1.20.120.350">
    <property type="entry name" value="Voltage-gated potassium channels. Chain C"/>
    <property type="match status" value="1"/>
</dbReference>
<evidence type="ECO:0000256" key="9">
    <source>
        <dbReference type="ARBA" id="ARBA00023065"/>
    </source>
</evidence>
<dbReference type="PRINTS" id="PR00169">
    <property type="entry name" value="KCHANNEL"/>
</dbReference>
<dbReference type="AlphaFoldDB" id="A0A7W5ZSU1"/>
<dbReference type="PANTHER" id="PTHR11537">
    <property type="entry name" value="VOLTAGE-GATED POTASSIUM CHANNEL"/>
    <property type="match status" value="1"/>
</dbReference>
<dbReference type="SUPFAM" id="SSF81324">
    <property type="entry name" value="Voltage-gated potassium channels"/>
    <property type="match status" value="1"/>
</dbReference>
<evidence type="ECO:0000313" key="14">
    <source>
        <dbReference type="Proteomes" id="UP000541352"/>
    </source>
</evidence>
<dbReference type="GO" id="GO:0001508">
    <property type="term" value="P:action potential"/>
    <property type="evidence" value="ECO:0007669"/>
    <property type="project" value="TreeGrafter"/>
</dbReference>
<evidence type="ECO:0000256" key="6">
    <source>
        <dbReference type="ARBA" id="ARBA00022882"/>
    </source>
</evidence>
<sequence length="282" mass="33079">MTFRKRVYNTLEFSASGRRGLNLYINISLVSVIVLNSLAIVLHTVPEIRHNRLYEQLFQYFEIFSVGIFTIEYFLRIWSCVENPRYRSDWRGRLQFIFSFWAIVDFLGIFPFYFTLLTSDFGIIRILRVFRLFRLFRVSRYSRALKMIRNVFYETKEELLICLSFIVFTLVISSSVMYYLEHNAQPERFKSIPATLWWGVITMTTTGYGDMYPVTAAGKVFGGVVLMLGIALFALPTGIVASGFMEQIRRDKGRKYARCPHCNELIDLQEVPHIHKPDPKKH</sequence>
<dbReference type="InterPro" id="IPR028325">
    <property type="entry name" value="VG_K_chnl"/>
</dbReference>
<dbReference type="RefSeq" id="WP_310587027.1">
    <property type="nucleotide sequence ID" value="NZ_JACIBY010000025.1"/>
</dbReference>
<evidence type="ECO:0000256" key="2">
    <source>
        <dbReference type="ARBA" id="ARBA00022448"/>
    </source>
</evidence>
<gene>
    <name evidence="13" type="ORF">FHS57_006124</name>
</gene>
<proteinExistence type="predicted"/>
<dbReference type="GO" id="GO:0005249">
    <property type="term" value="F:voltage-gated potassium channel activity"/>
    <property type="evidence" value="ECO:0007669"/>
    <property type="project" value="InterPro"/>
</dbReference>
<comment type="caution">
    <text evidence="13">The sequence shown here is derived from an EMBL/GenBank/DDBJ whole genome shotgun (WGS) entry which is preliminary data.</text>
</comment>
<protein>
    <submittedName>
        <fullName evidence="13">Voltage-gated potassium channel</fullName>
    </submittedName>
</protein>
<dbReference type="InterPro" id="IPR027359">
    <property type="entry name" value="Volt_channel_dom_sf"/>
</dbReference>
<keyword evidence="10" id="KW-0472">Membrane</keyword>
<organism evidence="13 14">
    <name type="scientific">Runella defluvii</name>
    <dbReference type="NCBI Taxonomy" id="370973"/>
    <lineage>
        <taxon>Bacteria</taxon>
        <taxon>Pseudomonadati</taxon>
        <taxon>Bacteroidota</taxon>
        <taxon>Cytophagia</taxon>
        <taxon>Cytophagales</taxon>
        <taxon>Spirosomataceae</taxon>
        <taxon>Runella</taxon>
    </lineage>
</organism>
<evidence type="ECO:0000256" key="5">
    <source>
        <dbReference type="ARBA" id="ARBA00022826"/>
    </source>
</evidence>
<evidence type="ECO:0000256" key="11">
    <source>
        <dbReference type="ARBA" id="ARBA00023303"/>
    </source>
</evidence>
<dbReference type="Gene3D" id="1.20.5.110">
    <property type="match status" value="1"/>
</dbReference>
<reference evidence="13 14" key="1">
    <citation type="submission" date="2020-08" db="EMBL/GenBank/DDBJ databases">
        <title>Genomic Encyclopedia of Type Strains, Phase IV (KMG-IV): sequencing the most valuable type-strain genomes for metagenomic binning, comparative biology and taxonomic classification.</title>
        <authorList>
            <person name="Goeker M."/>
        </authorList>
    </citation>
    <scope>NUCLEOTIDE SEQUENCE [LARGE SCALE GENOMIC DNA]</scope>
    <source>
        <strain evidence="13 14">DSM 17976</strain>
    </source>
</reference>
<keyword evidence="6" id="KW-0851">Voltage-gated channel</keyword>
<evidence type="ECO:0000256" key="8">
    <source>
        <dbReference type="ARBA" id="ARBA00022989"/>
    </source>
</evidence>
<dbReference type="FunFam" id="1.10.287.70:FF:000028">
    <property type="entry name" value="potassium voltage-gated channel subfamily D member 3"/>
    <property type="match status" value="1"/>
</dbReference>
<keyword evidence="7" id="KW-0630">Potassium</keyword>
<evidence type="ECO:0000259" key="12">
    <source>
        <dbReference type="Pfam" id="PF00520"/>
    </source>
</evidence>
<accession>A0A7W5ZSU1</accession>
<dbReference type="InterPro" id="IPR005821">
    <property type="entry name" value="Ion_trans_dom"/>
</dbReference>
<keyword evidence="14" id="KW-1185">Reference proteome</keyword>
<dbReference type="Proteomes" id="UP000541352">
    <property type="component" value="Unassembled WGS sequence"/>
</dbReference>
<keyword evidence="8" id="KW-1133">Transmembrane helix</keyword>
<keyword evidence="5" id="KW-0631">Potassium channel</keyword>
<keyword evidence="2" id="KW-0813">Transport</keyword>
<keyword evidence="11 13" id="KW-0407">Ion channel</keyword>
<dbReference type="EMBL" id="JACIBY010000025">
    <property type="protein sequence ID" value="MBB3842095.1"/>
    <property type="molecule type" value="Genomic_DNA"/>
</dbReference>
<evidence type="ECO:0000256" key="3">
    <source>
        <dbReference type="ARBA" id="ARBA00022538"/>
    </source>
</evidence>